<dbReference type="PANTHER" id="PTHR43157">
    <property type="entry name" value="PHOSPHATIDYLINOSITOL-GLYCAN BIOSYNTHESIS CLASS F PROTEIN-RELATED"/>
    <property type="match status" value="1"/>
</dbReference>
<evidence type="ECO:0000313" key="5">
    <source>
        <dbReference type="Proteomes" id="UP000621436"/>
    </source>
</evidence>
<dbReference type="RefSeq" id="WP_270453088.1">
    <property type="nucleotide sequence ID" value="NZ_JADPIE010000002.1"/>
</dbReference>
<evidence type="ECO:0000256" key="3">
    <source>
        <dbReference type="SAM" id="Coils"/>
    </source>
</evidence>
<reference evidence="4" key="1">
    <citation type="submission" date="2020-11" db="EMBL/GenBank/DDBJ databases">
        <title>Halonatronomonas betainensis gen. nov., sp. nov. a novel haloalkaliphilic representative of the family Halanaerobiacae capable of betaine degradation.</title>
        <authorList>
            <person name="Boltyanskaya Y."/>
            <person name="Kevbrin V."/>
            <person name="Detkova E."/>
            <person name="Grouzdev D.S."/>
            <person name="Koziaeva V."/>
            <person name="Zhilina T."/>
        </authorList>
    </citation>
    <scope>NUCLEOTIDE SEQUENCE</scope>
    <source>
        <strain evidence="4">Z-7014</strain>
    </source>
</reference>
<dbReference type="PRINTS" id="PR00080">
    <property type="entry name" value="SDRFAMILY"/>
</dbReference>
<dbReference type="EMBL" id="JADPIE010000002">
    <property type="protein sequence ID" value="MBF8436280.1"/>
    <property type="molecule type" value="Genomic_DNA"/>
</dbReference>
<feature type="coiled-coil region" evidence="3">
    <location>
        <begin position="43"/>
        <end position="70"/>
    </location>
</feature>
<name>A0A931ATQ8_9FIRM</name>
<dbReference type="Pfam" id="PF00106">
    <property type="entry name" value="adh_short"/>
    <property type="match status" value="1"/>
</dbReference>
<gene>
    <name evidence="4" type="ORF">I0Q91_04245</name>
</gene>
<evidence type="ECO:0000256" key="2">
    <source>
        <dbReference type="RuleBase" id="RU000363"/>
    </source>
</evidence>
<comment type="similarity">
    <text evidence="2">Belongs to the short-chain dehydrogenases/reductases (SDR) family.</text>
</comment>
<evidence type="ECO:0000313" key="4">
    <source>
        <dbReference type="EMBL" id="MBF8436280.1"/>
    </source>
</evidence>
<dbReference type="GO" id="GO:0016491">
    <property type="term" value="F:oxidoreductase activity"/>
    <property type="evidence" value="ECO:0007669"/>
    <property type="project" value="UniProtKB-KW"/>
</dbReference>
<dbReference type="Gene3D" id="3.40.50.720">
    <property type="entry name" value="NAD(P)-binding Rossmann-like Domain"/>
    <property type="match status" value="1"/>
</dbReference>
<dbReference type="PRINTS" id="PR00081">
    <property type="entry name" value="GDHRDH"/>
</dbReference>
<keyword evidence="5" id="KW-1185">Reference proteome</keyword>
<dbReference type="SUPFAM" id="SSF51735">
    <property type="entry name" value="NAD(P)-binding Rossmann-fold domains"/>
    <property type="match status" value="1"/>
</dbReference>
<protein>
    <submittedName>
        <fullName evidence="4">SDR family NAD(P)-dependent oxidoreductase</fullName>
    </submittedName>
</protein>
<comment type="caution">
    <text evidence="4">The sequence shown here is derived from an EMBL/GenBank/DDBJ whole genome shotgun (WGS) entry which is preliminary data.</text>
</comment>
<dbReference type="InterPro" id="IPR002347">
    <property type="entry name" value="SDR_fam"/>
</dbReference>
<dbReference type="Proteomes" id="UP000621436">
    <property type="component" value="Unassembled WGS sequence"/>
</dbReference>
<evidence type="ECO:0000256" key="1">
    <source>
        <dbReference type="ARBA" id="ARBA00023002"/>
    </source>
</evidence>
<dbReference type="InterPro" id="IPR036291">
    <property type="entry name" value="NAD(P)-bd_dom_sf"/>
</dbReference>
<keyword evidence="3" id="KW-0175">Coiled coil</keyword>
<dbReference type="AlphaFoldDB" id="A0A931ATQ8"/>
<proteinExistence type="inferred from homology"/>
<organism evidence="4 5">
    <name type="scientific">Halonatronomonas betaini</name>
    <dbReference type="NCBI Taxonomy" id="2778430"/>
    <lineage>
        <taxon>Bacteria</taxon>
        <taxon>Bacillati</taxon>
        <taxon>Bacillota</taxon>
        <taxon>Clostridia</taxon>
        <taxon>Halanaerobiales</taxon>
        <taxon>Halarsenatibacteraceae</taxon>
        <taxon>Halonatronomonas</taxon>
    </lineage>
</organism>
<accession>A0A931ATQ8</accession>
<sequence length="279" mass="31933">MKKALITGATDGIGREIVKELANRDYSLIIHGRNREKAAKVVAELKKTNNRDYNIEIADLESQLEVYQMAERIKSSQKKVDILINNAGTYQQNFKYSQDKIEKTLAVNFHSHFILTLFLLKNIQNSNDPRIINVSSISHSSKIDLNDIWEPKNYDAMKAYKDSKTAMNLFTFKLARLYQNKIAINCLDPGVIDTKVLRRGWSLNGSPAENGAITPVYLADSEKVKGETGNYYINKRKSKPASITYDKDLQDQLWNKSIEMIKHQEIKSAIKKIINQVEY</sequence>
<keyword evidence="1" id="KW-0560">Oxidoreductase</keyword>
<dbReference type="PANTHER" id="PTHR43157:SF31">
    <property type="entry name" value="PHOSPHATIDYLINOSITOL-GLYCAN BIOSYNTHESIS CLASS F PROTEIN"/>
    <property type="match status" value="1"/>
</dbReference>